<dbReference type="PANTHER" id="PTHR45661">
    <property type="entry name" value="SURFACE ANTIGEN"/>
    <property type="match status" value="1"/>
</dbReference>
<proteinExistence type="predicted"/>
<accession>A0A0A1UBZ9</accession>
<organism evidence="1 2">
    <name type="scientific">Entamoeba invadens IP1</name>
    <dbReference type="NCBI Taxonomy" id="370355"/>
    <lineage>
        <taxon>Eukaryota</taxon>
        <taxon>Amoebozoa</taxon>
        <taxon>Evosea</taxon>
        <taxon>Archamoebae</taxon>
        <taxon>Mastigamoebida</taxon>
        <taxon>Entamoebidae</taxon>
        <taxon>Entamoeba</taxon>
    </lineage>
</organism>
<name>A0A0A1UBZ9_ENTIV</name>
<protein>
    <recommendedName>
        <fullName evidence="3">Leucine rich repeat containing protein BspA family protein</fullName>
    </recommendedName>
</protein>
<dbReference type="Proteomes" id="UP000014680">
    <property type="component" value="Unassembled WGS sequence"/>
</dbReference>
<dbReference type="InterPro" id="IPR026906">
    <property type="entry name" value="LRR_5"/>
</dbReference>
<dbReference type="RefSeq" id="XP_004259517.1">
    <property type="nucleotide sequence ID" value="XM_004259469.1"/>
</dbReference>
<dbReference type="EMBL" id="KB206332">
    <property type="protein sequence ID" value="ELP92746.1"/>
    <property type="molecule type" value="Genomic_DNA"/>
</dbReference>
<gene>
    <name evidence="1" type="ORF">EIN_371580</name>
</gene>
<reference evidence="1 2" key="1">
    <citation type="submission" date="2012-10" db="EMBL/GenBank/DDBJ databases">
        <authorList>
            <person name="Zafar N."/>
            <person name="Inman J."/>
            <person name="Hall N."/>
            <person name="Lorenzi H."/>
            <person name="Caler E."/>
        </authorList>
    </citation>
    <scope>NUCLEOTIDE SEQUENCE [LARGE SCALE GENOMIC DNA]</scope>
    <source>
        <strain evidence="1 2">IP1</strain>
    </source>
</reference>
<dbReference type="AlphaFoldDB" id="A0A0A1UBZ9"/>
<keyword evidence="2" id="KW-1185">Reference proteome</keyword>
<dbReference type="OrthoDB" id="6363818at2759"/>
<dbReference type="Gene3D" id="3.80.10.10">
    <property type="entry name" value="Ribonuclease Inhibitor"/>
    <property type="match status" value="4"/>
</dbReference>
<dbReference type="SUPFAM" id="SSF52058">
    <property type="entry name" value="L domain-like"/>
    <property type="match status" value="2"/>
</dbReference>
<dbReference type="VEuPathDB" id="AmoebaDB:EIN_371580"/>
<dbReference type="InterPro" id="IPR053139">
    <property type="entry name" value="Surface_bspA-like"/>
</dbReference>
<dbReference type="InterPro" id="IPR032675">
    <property type="entry name" value="LRR_dom_sf"/>
</dbReference>
<dbReference type="GeneID" id="14891619"/>
<dbReference type="Pfam" id="PF13306">
    <property type="entry name" value="LRR_5"/>
    <property type="match status" value="2"/>
</dbReference>
<dbReference type="PANTHER" id="PTHR45661:SF3">
    <property type="entry name" value="IG-LIKE DOMAIN-CONTAINING PROTEIN"/>
    <property type="match status" value="1"/>
</dbReference>
<evidence type="ECO:0008006" key="3">
    <source>
        <dbReference type="Google" id="ProtNLM"/>
    </source>
</evidence>
<evidence type="ECO:0000313" key="2">
    <source>
        <dbReference type="Proteomes" id="UP000014680"/>
    </source>
</evidence>
<evidence type="ECO:0000313" key="1">
    <source>
        <dbReference type="EMBL" id="ELP92746.1"/>
    </source>
</evidence>
<sequence>MSEIDPFHLQIVSKYLTTINDFISLEIVCKKYKGNMEKFHNNPIPVDKKTIKYFPNIETLNLWSKTDERFGNDIYNNKKDAQNKVDFFQISVWFEVEYNTVRSSKDSNIRFHNVTYAQKNRKRFGNKIPDCVTKLGEECFSKDGNFKIHTVTLPPHLKEIGGRCFYDQSLESIDLPPSLTKIDGDYCFYQCFNLTSIKLPDSLSVLGNYCFIACSNLKSVTMPSHLKRIGYYCFEYCYSLQSIEVPDCDELDVYAFEKCKSLTSASLGGSFSKIEDNVFAKCSSLVSINFPTSILAFGAFCFTGCQMESIVLPSNLKEVSCGCFYQCSSLKSVILPTTVSSIGEYAFSECVNLKTLLLPSSVKELKEQCFDGCTQLDIIVPSTVTFIEEKCFQNCKSVVYQHVE</sequence>
<dbReference type="KEGG" id="eiv:EIN_371580"/>